<feature type="domain" description="ALMS motif" evidence="5">
    <location>
        <begin position="545"/>
        <end position="673"/>
    </location>
</feature>
<evidence type="ECO:0000256" key="1">
    <source>
        <dbReference type="ARBA" id="ARBA00004300"/>
    </source>
</evidence>
<dbReference type="Pfam" id="PF17730">
    <property type="entry name" value="Centro_C10orf90"/>
    <property type="match status" value="1"/>
</dbReference>
<dbReference type="Proteomes" id="UP001652641">
    <property type="component" value="Chromosome 15"/>
</dbReference>
<dbReference type="InterPro" id="IPR041179">
    <property type="entry name" value="C10orf90_N"/>
</dbReference>
<feature type="region of interest" description="Disordered" evidence="4">
    <location>
        <begin position="1"/>
        <end position="22"/>
    </location>
</feature>
<reference evidence="8" key="1">
    <citation type="submission" date="2025-08" db="UniProtKB">
        <authorList>
            <consortium name="RefSeq"/>
        </authorList>
    </citation>
    <scope>IDENTIFICATION</scope>
    <source>
        <tissue evidence="8">Cell line</tissue>
    </source>
</reference>
<dbReference type="RefSeq" id="XP_072596488.1">
    <property type="nucleotide sequence ID" value="XM_072740387.1"/>
</dbReference>
<keyword evidence="2" id="KW-0963">Cytoplasm</keyword>
<feature type="compositionally biased region" description="Pro residues" evidence="4">
    <location>
        <begin position="510"/>
        <end position="528"/>
    </location>
</feature>
<accession>A0ABM4Z1R8</accession>
<feature type="region of interest" description="Disordered" evidence="4">
    <location>
        <begin position="503"/>
        <end position="562"/>
    </location>
</feature>
<dbReference type="GeneID" id="112928805"/>
<sequence>MRHPGIPTNTHQEGCAARHSGTAGHPTFQIRAFSTGLRNHVMVMDFVKSNWFPAQRRAQVCIIQMYQGLETAERAASRYEIHSRLFSSPKDHSAWERNEGLSHAARNILVINRPLKLSQMSLKRQWNMIKLSEEGLRDNRYTTNDRITLKNLQSDVTEKKSDFTEETLASQNTKMISSIVISQLIDENKSKATRAALQVPCAPAPRAHPQASVGLPPGEPGPPRGFASITITARRVGPPASSLAWEAQGALLAEPCAPAAPRGHQGPCTCAELSRTCSVMRLKVPETQPRLCEAHGYWVTNLEDDPEDAFPPGAPQAGKGPLVFSSCVHLRVSQQCPSSGGYLDGALPGPAQQPQRASPKMHRSVLSLHLSCSSHRLTPDGADGPANGAPLCSALKQELTQGSPDLPGRRWNPGLQESFLKENPALEQVHLGPSACPCSGSRRVEDRAFSDVGVNQVTVSKGREDCRPGRGASQLAIHIPGWSYTAGDYKCCDLVVKIKECRKSEEEPEPAPPEPAPPKPAPPEPPETPDLSEDHSEGQRTPVGSLTLQEALETRKPQFISRSQERLKKLEHMVQQRKAQRKENLGQKQTLFPVRTNKKQFTVPHPLSDNLFKPKERYISEKEMHMRSKRIYNNLPEVKKKKEEQKKRVILQSNRLRAEVFKKQLLDQLLQRNAV</sequence>
<feature type="domain" description="Centrosomal protein C10orf90 N-terminal" evidence="6">
    <location>
        <begin position="220"/>
        <end position="487"/>
    </location>
</feature>
<evidence type="ECO:0000256" key="3">
    <source>
        <dbReference type="ARBA" id="ARBA00023212"/>
    </source>
</evidence>
<dbReference type="PANTHER" id="PTHR21553:SF24">
    <property type="entry name" value="(E2-INDEPENDENT) E3 UBIQUITIN-CONJUGATING ENZYME FATS"/>
    <property type="match status" value="1"/>
</dbReference>
<evidence type="ECO:0000259" key="6">
    <source>
        <dbReference type="Pfam" id="PF17730"/>
    </source>
</evidence>
<protein>
    <submittedName>
        <fullName evidence="8">(E2-independent) E3 ubiquitin-conjugating enzyme FATS isoform X7</fullName>
    </submittedName>
</protein>
<keyword evidence="3" id="KW-0206">Cytoskeleton</keyword>
<evidence type="ECO:0000313" key="8">
    <source>
        <dbReference type="RefSeq" id="XP_072596488.1"/>
    </source>
</evidence>
<evidence type="ECO:0000259" key="5">
    <source>
        <dbReference type="Pfam" id="PF15309"/>
    </source>
</evidence>
<keyword evidence="7" id="KW-1185">Reference proteome</keyword>
<comment type="subcellular location">
    <subcellularLocation>
        <location evidence="1">Cytoplasm</location>
        <location evidence="1">Cytoskeleton</location>
        <location evidence="1">Microtubule organizing center</location>
        <location evidence="1">Centrosome</location>
    </subcellularLocation>
</comment>
<evidence type="ECO:0000256" key="4">
    <source>
        <dbReference type="SAM" id="MobiDB-lite"/>
    </source>
</evidence>
<evidence type="ECO:0000256" key="2">
    <source>
        <dbReference type="ARBA" id="ARBA00022490"/>
    </source>
</evidence>
<name>A0ABM4Z1R8_VULVU</name>
<gene>
    <name evidence="8" type="primary">C15H10orf90</name>
</gene>
<dbReference type="Pfam" id="PF15309">
    <property type="entry name" value="ALMS_motif"/>
    <property type="match status" value="1"/>
</dbReference>
<organism evidence="7 8">
    <name type="scientific">Vulpes vulpes</name>
    <name type="common">Red fox</name>
    <dbReference type="NCBI Taxonomy" id="9627"/>
    <lineage>
        <taxon>Eukaryota</taxon>
        <taxon>Metazoa</taxon>
        <taxon>Chordata</taxon>
        <taxon>Craniata</taxon>
        <taxon>Vertebrata</taxon>
        <taxon>Euteleostomi</taxon>
        <taxon>Mammalia</taxon>
        <taxon>Eutheria</taxon>
        <taxon>Laurasiatheria</taxon>
        <taxon>Carnivora</taxon>
        <taxon>Caniformia</taxon>
        <taxon>Canidae</taxon>
        <taxon>Vulpes</taxon>
    </lineage>
</organism>
<proteinExistence type="predicted"/>
<evidence type="ECO:0000313" key="7">
    <source>
        <dbReference type="Proteomes" id="UP001652641"/>
    </source>
</evidence>
<dbReference type="InterPro" id="IPR029299">
    <property type="entry name" value="ALMS_motif"/>
</dbReference>
<dbReference type="PANTHER" id="PTHR21553">
    <property type="entry name" value="ALMS1-RELATED"/>
    <property type="match status" value="1"/>
</dbReference>